<dbReference type="GO" id="GO:0006508">
    <property type="term" value="P:proteolysis"/>
    <property type="evidence" value="ECO:0007669"/>
    <property type="project" value="UniProtKB-KW"/>
</dbReference>
<sequence length="539" mass="59419">MNKKPIKLIALCAFALSLLVACGTTATILTTPIENIDNTPTKFNELTEVEEQTWSHLDLVKDTIPGMSINKAYEEIIKNKKGKTVIVAVIDSGIDIDHEDLDDVIWTNKDEVPNNNKDDDGNGYVDDVHGWNFLGNAYDEQIEYVRLLASGDTNNPRYNEAKTEYEEAYQKAMTNKTLYEQVLQQVNIADEIIAKHFNKKDYTKDEVYAIKTSDQDLLRAVQLAKYIYQDGINSMAEAKKEFKKGVDHFTESLNYNLNKSFTGRTTGDDPDDFSQKFYGNNNVKPVKKSESHGTHVAGIIAAERNNNVGVNGVANNVKIMPIRAVPNGDEYDKDVALAIRYAVDNGAQIINTSFGKYYSPHSDWVRDAIAYAGKKDVLIVNAAGNEGTDIDTKNVYPNDAINNSKEVSITFLSVGATEPKYGSSLVANYSNYGKTNVDVFAPGSKIYSTIPGNEYKFENGTSMASPGVAGVAALIRSYYPKLKAAQVKQIIMDSGLPIKVKVIVDGDSNNVKPFSELSKSGKLVNAYNALILAKQISNN</sequence>
<dbReference type="PRINTS" id="PR00723">
    <property type="entry name" value="SUBTILISIN"/>
</dbReference>
<dbReference type="InterPro" id="IPR051048">
    <property type="entry name" value="Peptidase_S8/S53_subtilisin"/>
</dbReference>
<comment type="similarity">
    <text evidence="1">Belongs to the peptidase S8 family.</text>
</comment>
<evidence type="ECO:0000313" key="6">
    <source>
        <dbReference type="EMBL" id="VAV86084.1"/>
    </source>
</evidence>
<dbReference type="EMBL" id="UOEB01000291">
    <property type="protein sequence ID" value="VAV86084.1"/>
    <property type="molecule type" value="Genomic_DNA"/>
</dbReference>
<keyword evidence="3" id="KW-0378">Hydrolase</keyword>
<dbReference type="GO" id="GO:0004252">
    <property type="term" value="F:serine-type endopeptidase activity"/>
    <property type="evidence" value="ECO:0007669"/>
    <property type="project" value="InterPro"/>
</dbReference>
<evidence type="ECO:0000256" key="2">
    <source>
        <dbReference type="ARBA" id="ARBA00022670"/>
    </source>
</evidence>
<dbReference type="Gene3D" id="3.40.50.200">
    <property type="entry name" value="Peptidase S8/S53 domain"/>
    <property type="match status" value="2"/>
</dbReference>
<organism evidence="6">
    <name type="scientific">hydrothermal vent metagenome</name>
    <dbReference type="NCBI Taxonomy" id="652676"/>
    <lineage>
        <taxon>unclassified sequences</taxon>
        <taxon>metagenomes</taxon>
        <taxon>ecological metagenomes</taxon>
    </lineage>
</organism>
<evidence type="ECO:0000256" key="3">
    <source>
        <dbReference type="ARBA" id="ARBA00022801"/>
    </source>
</evidence>
<gene>
    <name evidence="6" type="ORF">MNBD_BACTEROID02-774</name>
</gene>
<evidence type="ECO:0000256" key="4">
    <source>
        <dbReference type="ARBA" id="ARBA00022825"/>
    </source>
</evidence>
<evidence type="ECO:0000256" key="1">
    <source>
        <dbReference type="ARBA" id="ARBA00011073"/>
    </source>
</evidence>
<keyword evidence="4" id="KW-0720">Serine protease</keyword>
<dbReference type="InterPro" id="IPR023827">
    <property type="entry name" value="Peptidase_S8_Asp-AS"/>
</dbReference>
<dbReference type="InterPro" id="IPR023828">
    <property type="entry name" value="Peptidase_S8_Ser-AS"/>
</dbReference>
<dbReference type="PROSITE" id="PS00138">
    <property type="entry name" value="SUBTILASE_SER"/>
    <property type="match status" value="1"/>
</dbReference>
<dbReference type="PROSITE" id="PS00136">
    <property type="entry name" value="SUBTILASE_ASP"/>
    <property type="match status" value="1"/>
</dbReference>
<dbReference type="InterPro" id="IPR000209">
    <property type="entry name" value="Peptidase_S8/S53_dom"/>
</dbReference>
<dbReference type="PANTHER" id="PTHR43399:SF4">
    <property type="entry name" value="CELL WALL-ASSOCIATED PROTEASE"/>
    <property type="match status" value="1"/>
</dbReference>
<dbReference type="InterPro" id="IPR015500">
    <property type="entry name" value="Peptidase_S8_subtilisin-rel"/>
</dbReference>
<dbReference type="PIRSF" id="PIRSF037892">
    <property type="entry name" value="Subtilisin_rel_SRU_0565"/>
    <property type="match status" value="1"/>
</dbReference>
<dbReference type="InterPro" id="IPR022398">
    <property type="entry name" value="Peptidase_S8_His-AS"/>
</dbReference>
<reference evidence="6" key="1">
    <citation type="submission" date="2018-06" db="EMBL/GenBank/DDBJ databases">
        <authorList>
            <person name="Zhirakovskaya E."/>
        </authorList>
    </citation>
    <scope>NUCLEOTIDE SEQUENCE</scope>
</reference>
<accession>A0A3B0QX78</accession>
<dbReference type="PANTHER" id="PTHR43399">
    <property type="entry name" value="SUBTILISIN-RELATED"/>
    <property type="match status" value="1"/>
</dbReference>
<dbReference type="PROSITE" id="PS00137">
    <property type="entry name" value="SUBTILASE_HIS"/>
    <property type="match status" value="1"/>
</dbReference>
<name>A0A3B0QX78_9ZZZZ</name>
<dbReference type="InterPro" id="IPR036852">
    <property type="entry name" value="Peptidase_S8/S53_dom_sf"/>
</dbReference>
<dbReference type="SUPFAM" id="SSF52743">
    <property type="entry name" value="Subtilisin-like"/>
    <property type="match status" value="1"/>
</dbReference>
<keyword evidence="2 6" id="KW-0645">Protease</keyword>
<dbReference type="InterPro" id="IPR034080">
    <property type="entry name" value="Protease_P7-like_dom"/>
</dbReference>
<dbReference type="PROSITE" id="PS51257">
    <property type="entry name" value="PROKAR_LIPOPROTEIN"/>
    <property type="match status" value="1"/>
</dbReference>
<dbReference type="AlphaFoldDB" id="A0A3B0QX78"/>
<dbReference type="PROSITE" id="PS51892">
    <property type="entry name" value="SUBTILASE"/>
    <property type="match status" value="1"/>
</dbReference>
<protein>
    <submittedName>
        <fullName evidence="6">Protease</fullName>
    </submittedName>
</protein>
<dbReference type="CDD" id="cd07483">
    <property type="entry name" value="Peptidases_S8_Subtilisin_Novo-like"/>
    <property type="match status" value="1"/>
</dbReference>
<proteinExistence type="inferred from homology"/>
<dbReference type="Pfam" id="PF00082">
    <property type="entry name" value="Peptidase_S8"/>
    <property type="match status" value="1"/>
</dbReference>
<dbReference type="InterPro" id="IPR017308">
    <property type="entry name" value="Pept_S8_subtilisin_bacteroid"/>
</dbReference>
<evidence type="ECO:0000259" key="5">
    <source>
        <dbReference type="Pfam" id="PF00082"/>
    </source>
</evidence>
<feature type="domain" description="Peptidase S8/S53" evidence="5">
    <location>
        <begin position="82"/>
        <end position="494"/>
    </location>
</feature>